<dbReference type="InterPro" id="IPR003018">
    <property type="entry name" value="GAF"/>
</dbReference>
<evidence type="ECO:0000259" key="7">
    <source>
        <dbReference type="PROSITE" id="PS50110"/>
    </source>
</evidence>
<evidence type="ECO:0000256" key="5">
    <source>
        <dbReference type="SAM" id="MobiDB-lite"/>
    </source>
</evidence>
<dbReference type="InterPro" id="IPR004358">
    <property type="entry name" value="Sig_transdc_His_kin-like_C"/>
</dbReference>
<keyword evidence="3" id="KW-0418">Kinase</keyword>
<feature type="region of interest" description="Disordered" evidence="5">
    <location>
        <begin position="299"/>
        <end position="346"/>
    </location>
</feature>
<dbReference type="PROSITE" id="PS50109">
    <property type="entry name" value="HIS_KIN"/>
    <property type="match status" value="1"/>
</dbReference>
<dbReference type="CDD" id="cd17546">
    <property type="entry name" value="REC_hyHK_CKI1_RcsC-like"/>
    <property type="match status" value="1"/>
</dbReference>
<dbReference type="PANTHER" id="PTHR43719">
    <property type="entry name" value="TWO-COMPONENT HISTIDINE KINASE"/>
    <property type="match status" value="1"/>
</dbReference>
<evidence type="ECO:0000256" key="4">
    <source>
        <dbReference type="PROSITE-ProRule" id="PRU00169"/>
    </source>
</evidence>
<dbReference type="SMART" id="SM00448">
    <property type="entry name" value="REC"/>
    <property type="match status" value="1"/>
</dbReference>
<dbReference type="Gene3D" id="1.10.287.130">
    <property type="match status" value="1"/>
</dbReference>
<feature type="domain" description="Response regulatory" evidence="7">
    <location>
        <begin position="1059"/>
        <end position="1189"/>
    </location>
</feature>
<evidence type="ECO:0000256" key="1">
    <source>
        <dbReference type="ARBA" id="ARBA00022553"/>
    </source>
</evidence>
<evidence type="ECO:0000259" key="6">
    <source>
        <dbReference type="PROSITE" id="PS50109"/>
    </source>
</evidence>
<dbReference type="SUPFAM" id="SSF55781">
    <property type="entry name" value="GAF domain-like"/>
    <property type="match status" value="1"/>
</dbReference>
<dbReference type="PRINTS" id="PR00344">
    <property type="entry name" value="BCTRLSENSOR"/>
</dbReference>
<dbReference type="Gene3D" id="3.40.50.2300">
    <property type="match status" value="1"/>
</dbReference>
<evidence type="ECO:0000313" key="9">
    <source>
        <dbReference type="Proteomes" id="UP000714618"/>
    </source>
</evidence>
<reference evidence="8" key="1">
    <citation type="submission" date="2020-06" db="EMBL/GenBank/DDBJ databases">
        <authorList>
            <person name="Onetto C."/>
        </authorList>
    </citation>
    <scope>NUCLEOTIDE SEQUENCE</scope>
</reference>
<feature type="region of interest" description="Disordered" evidence="5">
    <location>
        <begin position="226"/>
        <end position="266"/>
    </location>
</feature>
<dbReference type="Gene3D" id="3.30.565.10">
    <property type="entry name" value="Histidine kinase-like ATPase, C-terminal domain"/>
    <property type="match status" value="1"/>
</dbReference>
<dbReference type="AlphaFoldDB" id="A0A9N8PMR2"/>
<keyword evidence="1 4" id="KW-0597">Phosphoprotein</keyword>
<evidence type="ECO:0000313" key="8">
    <source>
        <dbReference type="EMBL" id="CAD0100973.1"/>
    </source>
</evidence>
<dbReference type="SUPFAM" id="SSF52172">
    <property type="entry name" value="CheY-like"/>
    <property type="match status" value="1"/>
</dbReference>
<dbReference type="SMART" id="SM00387">
    <property type="entry name" value="HATPase_c"/>
    <property type="match status" value="1"/>
</dbReference>
<dbReference type="InterPro" id="IPR011006">
    <property type="entry name" value="CheY-like_superfamily"/>
</dbReference>
<protein>
    <recommendedName>
        <fullName evidence="10">Histidine kinase</fullName>
    </recommendedName>
</protein>
<name>A0A9N8PMR2_9PEZI</name>
<dbReference type="InterPro" id="IPR029016">
    <property type="entry name" value="GAF-like_dom_sf"/>
</dbReference>
<dbReference type="PANTHER" id="PTHR43719:SF28">
    <property type="entry name" value="PEROXIDE STRESS-ACTIVATED HISTIDINE KINASE MAK1-RELATED"/>
    <property type="match status" value="1"/>
</dbReference>
<dbReference type="Pfam" id="PF01590">
    <property type="entry name" value="GAF"/>
    <property type="match status" value="1"/>
</dbReference>
<dbReference type="GO" id="GO:0000155">
    <property type="term" value="F:phosphorelay sensor kinase activity"/>
    <property type="evidence" value="ECO:0007669"/>
    <property type="project" value="InterPro"/>
</dbReference>
<dbReference type="SMART" id="SM00388">
    <property type="entry name" value="HisKA"/>
    <property type="match status" value="1"/>
</dbReference>
<dbReference type="Pfam" id="PF00072">
    <property type="entry name" value="Response_reg"/>
    <property type="match status" value="1"/>
</dbReference>
<evidence type="ECO:0000256" key="3">
    <source>
        <dbReference type="ARBA" id="ARBA00022777"/>
    </source>
</evidence>
<keyword evidence="2" id="KW-0808">Transferase</keyword>
<dbReference type="OrthoDB" id="303614at2759"/>
<dbReference type="Proteomes" id="UP000714618">
    <property type="component" value="Unassembled WGS sequence"/>
</dbReference>
<dbReference type="SUPFAM" id="SSF47384">
    <property type="entry name" value="Homodimeric domain of signal transducing histidine kinase"/>
    <property type="match status" value="1"/>
</dbReference>
<feature type="non-terminal residue" evidence="8">
    <location>
        <position position="1"/>
    </location>
</feature>
<dbReference type="Pfam" id="PF00512">
    <property type="entry name" value="HisKA"/>
    <property type="match status" value="1"/>
</dbReference>
<dbReference type="InterPro" id="IPR003594">
    <property type="entry name" value="HATPase_dom"/>
</dbReference>
<dbReference type="Gene3D" id="3.30.450.40">
    <property type="match status" value="1"/>
</dbReference>
<keyword evidence="9" id="KW-1185">Reference proteome</keyword>
<feature type="compositionally biased region" description="Basic and acidic residues" evidence="5">
    <location>
        <begin position="337"/>
        <end position="346"/>
    </location>
</feature>
<dbReference type="InterPro" id="IPR036097">
    <property type="entry name" value="HisK_dim/P_sf"/>
</dbReference>
<feature type="compositionally biased region" description="Polar residues" evidence="5">
    <location>
        <begin position="230"/>
        <end position="254"/>
    </location>
</feature>
<feature type="region of interest" description="Disordered" evidence="5">
    <location>
        <begin position="966"/>
        <end position="1008"/>
    </location>
</feature>
<dbReference type="InterPro" id="IPR001789">
    <property type="entry name" value="Sig_transdc_resp-reg_receiver"/>
</dbReference>
<dbReference type="EMBL" id="CAIJEO010000013">
    <property type="protein sequence ID" value="CAD0100973.1"/>
    <property type="molecule type" value="Genomic_DNA"/>
</dbReference>
<dbReference type="Pfam" id="PF02518">
    <property type="entry name" value="HATPase_c"/>
    <property type="match status" value="1"/>
</dbReference>
<evidence type="ECO:0000256" key="2">
    <source>
        <dbReference type="ARBA" id="ARBA00022679"/>
    </source>
</evidence>
<accession>A0A9N8PMR2</accession>
<organism evidence="8 9">
    <name type="scientific">Aureobasidium mustum</name>
    <dbReference type="NCBI Taxonomy" id="2773714"/>
    <lineage>
        <taxon>Eukaryota</taxon>
        <taxon>Fungi</taxon>
        <taxon>Dikarya</taxon>
        <taxon>Ascomycota</taxon>
        <taxon>Pezizomycotina</taxon>
        <taxon>Dothideomycetes</taxon>
        <taxon>Dothideomycetidae</taxon>
        <taxon>Dothideales</taxon>
        <taxon>Saccotheciaceae</taxon>
        <taxon>Aureobasidium</taxon>
    </lineage>
</organism>
<gene>
    <name evidence="8" type="ORF">AWRI4233_LOCUS9798</name>
</gene>
<dbReference type="PROSITE" id="PS50110">
    <property type="entry name" value="RESPONSE_REGULATORY"/>
    <property type="match status" value="1"/>
</dbReference>
<dbReference type="InterPro" id="IPR003661">
    <property type="entry name" value="HisK_dim/P_dom"/>
</dbReference>
<dbReference type="InterPro" id="IPR005467">
    <property type="entry name" value="His_kinase_dom"/>
</dbReference>
<proteinExistence type="predicted"/>
<evidence type="ECO:0008006" key="10">
    <source>
        <dbReference type="Google" id="ProtNLM"/>
    </source>
</evidence>
<feature type="domain" description="Histidine kinase" evidence="6">
    <location>
        <begin position="509"/>
        <end position="783"/>
    </location>
</feature>
<dbReference type="SUPFAM" id="SSF55874">
    <property type="entry name" value="ATPase domain of HSP90 chaperone/DNA topoisomerase II/histidine kinase"/>
    <property type="match status" value="1"/>
</dbReference>
<sequence length="1215" mass="136535">KAQAFPATALADAGLPSDERRAQELDKYYTPTNVSVLRLTERDSALPAHMQLLCWRLGMRRALVSLIDRDTQYYVAESTKTMDLHDSNSFLMRTTDPWLSCNAGHPKTGILCAETIRAVVSSDKEPAYFEVCDLAADPRFSQLNIVEDLKVAYYCGVPIRTNNRIVIGTVFVLDDKPREPLSLQHIHFLTSISDNVMIYLENRKQRMDVDRIMKMNKSLASFMDSHQNERMQTPPDQDSSAVNQPKTRCNSMDNSSEDELPQGNRGREHSEIFNRASTLLSQSLALQENGGGVIFLDTAPKFSGRSSSTHRLQRRESGPKRDPSRLVADTARLSRTPSDEERNKDDGHRTFAAILAHNVCVASFDQPDQSCQLNGNTPDNIPVKSLLKFIKKVPAGQVYHFPELRDPRTGEMLRIKCRNPQHQSNVEEADVRSLFSHFRGAVEIILVPLWNTHLGRWYICLVYTLSSERNFTFEIDYFFCRAFCNCVKAEIDRCAVELSNQQKGVFIGSVSHELRSPLHGILASCELIQETEMSPFQASLVDTTESCAHTLLDTIQMVLDFSKVNAFTKDQPREKLNVRPHVVKGGVEPLLSTYSHVNIAAIAEEVIEGVTTGFLAKSDPSMELGFAGERSKCNARTFEDLLAMPQAPVEVILDVSPPQDWTFITQPGSYRRIIMNIFGNSLKYTEHGYIKIALKCEEIDTKEPDSFMATVELKVTDTGKGISQAYMDTKMFTSFAQENPLAPGTGLGLSLVRSLVQMMNGEIEVRSEVNHGTEVTVRIPMKRASSHIPRDGFHRPNEDDIQTLRTISPRPQIVNFPQDILPNDTPQKQKGYEMQKHALAACINGWYKIDALDDWDLQIKPDIILVDDIHLLAITKHLKLLEEFNAVVVILCSDRSRTTAISKNVSYPKLHIMPKPFGPFKLAKALKHALDKRGSISRSSSDPPILEEFGPIPELKQLSPTLRRVPSYSQNLSKRRRKPSFDKSFPFPSMLVTPTPQSPTPSIPGITPQIEVTGTYHRRLKTLDVPLSDQVPLEKHNDLVRSHSEGHIERVHHKPIKPRILLVDDNEVNLKLLQTFFVRRGFTDMRLARDGVEAVKVYEDALHQHDPFHLVFMDISMPVMDGFEATKLIRQKEISAAPHSVEPYHSLVIALTGNASAEDQTDAFTNGMDMYMTKPVSLKDVGELLKAWEEKTAVYGAGGARSALLEDNATSDEAC</sequence>
<feature type="modified residue" description="4-aspartylphosphate" evidence="4">
    <location>
        <position position="1114"/>
    </location>
</feature>
<feature type="compositionally biased region" description="Basic and acidic residues" evidence="5">
    <location>
        <begin position="314"/>
        <end position="324"/>
    </location>
</feature>
<dbReference type="CDD" id="cd00082">
    <property type="entry name" value="HisKA"/>
    <property type="match status" value="1"/>
</dbReference>
<comment type="caution">
    <text evidence="8">The sequence shown here is derived from an EMBL/GenBank/DDBJ whole genome shotgun (WGS) entry which is preliminary data.</text>
</comment>
<dbReference type="InterPro" id="IPR050956">
    <property type="entry name" value="2C_system_His_kinase"/>
</dbReference>
<dbReference type="InterPro" id="IPR036890">
    <property type="entry name" value="HATPase_C_sf"/>
</dbReference>